<reference evidence="1 2" key="1">
    <citation type="submission" date="2014-06" db="EMBL/GenBank/DDBJ databases">
        <title>Draft genome sequence of Bacillus manliponensis JCM 15802 (MCCC 1A00708).</title>
        <authorList>
            <person name="Lai Q."/>
            <person name="Liu Y."/>
            <person name="Shao Z."/>
        </authorList>
    </citation>
    <scope>NUCLEOTIDE SEQUENCE [LARGE SCALE GENOMIC DNA]</scope>
    <source>
        <strain evidence="1 2">JCM 15802</strain>
    </source>
</reference>
<comment type="caution">
    <text evidence="1">The sequence shown here is derived from an EMBL/GenBank/DDBJ whole genome shotgun (WGS) entry which is preliminary data.</text>
</comment>
<accession>A0A073K4L6</accession>
<dbReference type="Proteomes" id="UP000027822">
    <property type="component" value="Unassembled WGS sequence"/>
</dbReference>
<organism evidence="1 2">
    <name type="scientific">Bacillus manliponensis</name>
    <dbReference type="NCBI Taxonomy" id="574376"/>
    <lineage>
        <taxon>Bacteria</taxon>
        <taxon>Bacillati</taxon>
        <taxon>Bacillota</taxon>
        <taxon>Bacilli</taxon>
        <taxon>Bacillales</taxon>
        <taxon>Bacillaceae</taxon>
        <taxon>Bacillus</taxon>
        <taxon>Bacillus cereus group</taxon>
    </lineage>
</organism>
<evidence type="ECO:0000313" key="1">
    <source>
        <dbReference type="EMBL" id="KEK21481.1"/>
    </source>
</evidence>
<protein>
    <submittedName>
        <fullName evidence="1">Uncharacterized protein</fullName>
    </submittedName>
</protein>
<dbReference type="AlphaFoldDB" id="A0A073K4L6"/>
<dbReference type="RefSeq" id="WP_034635446.1">
    <property type="nucleotide sequence ID" value="NZ_CBCSJC010000002.1"/>
</dbReference>
<dbReference type="STRING" id="574376.BAMA_01550"/>
<keyword evidence="2" id="KW-1185">Reference proteome</keyword>
<evidence type="ECO:0000313" key="2">
    <source>
        <dbReference type="Proteomes" id="UP000027822"/>
    </source>
</evidence>
<sequence length="99" mass="11584">MENDFTSYASLDLVEHFDFVTIDLQRKFFVVHIVEVKTDKILLKVFINYDEDDVRIEGDTAHYETMDIACLIESLKVTAKLCIENDLCNDEELETFLRS</sequence>
<dbReference type="EMBL" id="JOTN01000001">
    <property type="protein sequence ID" value="KEK21481.1"/>
    <property type="molecule type" value="Genomic_DNA"/>
</dbReference>
<name>A0A073K4L6_9BACI</name>
<gene>
    <name evidence="1" type="ORF">BAMA_01550</name>
</gene>
<proteinExistence type="predicted"/>